<dbReference type="EMBL" id="JAVDWR010000002">
    <property type="protein sequence ID" value="MDR7120173.1"/>
    <property type="molecule type" value="Genomic_DNA"/>
</dbReference>
<keyword evidence="16" id="KW-0675">Receptor</keyword>
<keyword evidence="5 11" id="KW-0812">Transmembrane</keyword>
<gene>
    <name evidence="16" type="ORF">J2W69_001102</name>
</gene>
<evidence type="ECO:0000256" key="13">
    <source>
        <dbReference type="SAM" id="SignalP"/>
    </source>
</evidence>
<dbReference type="PANTHER" id="PTHR32552">
    <property type="entry name" value="FERRICHROME IRON RECEPTOR-RELATED"/>
    <property type="match status" value="1"/>
</dbReference>
<evidence type="ECO:0000256" key="2">
    <source>
        <dbReference type="ARBA" id="ARBA00022448"/>
    </source>
</evidence>
<keyword evidence="7" id="KW-0406">Ion transport</keyword>
<proteinExistence type="inferred from homology"/>
<evidence type="ECO:0000256" key="4">
    <source>
        <dbReference type="ARBA" id="ARBA00022496"/>
    </source>
</evidence>
<comment type="similarity">
    <text evidence="11 12">Belongs to the TonB-dependent receptor family.</text>
</comment>
<evidence type="ECO:0000256" key="7">
    <source>
        <dbReference type="ARBA" id="ARBA00023065"/>
    </source>
</evidence>
<accession>A0ABU1VXQ7</accession>
<dbReference type="Pfam" id="PF00593">
    <property type="entry name" value="TonB_dep_Rec_b-barrel"/>
    <property type="match status" value="1"/>
</dbReference>
<keyword evidence="10 11" id="KW-0998">Cell outer membrane</keyword>
<evidence type="ECO:0000259" key="14">
    <source>
        <dbReference type="Pfam" id="PF00593"/>
    </source>
</evidence>
<evidence type="ECO:0000256" key="5">
    <source>
        <dbReference type="ARBA" id="ARBA00022692"/>
    </source>
</evidence>
<keyword evidence="4" id="KW-0410">Iron transport</keyword>
<dbReference type="SUPFAM" id="SSF56935">
    <property type="entry name" value="Porins"/>
    <property type="match status" value="1"/>
</dbReference>
<evidence type="ECO:0000256" key="11">
    <source>
        <dbReference type="PROSITE-ProRule" id="PRU01360"/>
    </source>
</evidence>
<dbReference type="Gene3D" id="2.40.170.20">
    <property type="entry name" value="TonB-dependent receptor, beta-barrel domain"/>
    <property type="match status" value="1"/>
</dbReference>
<evidence type="ECO:0000256" key="10">
    <source>
        <dbReference type="ARBA" id="ARBA00023237"/>
    </source>
</evidence>
<feature type="domain" description="TonB-dependent receptor-like beta-barrel" evidence="14">
    <location>
        <begin position="263"/>
        <end position="763"/>
    </location>
</feature>
<evidence type="ECO:0000256" key="1">
    <source>
        <dbReference type="ARBA" id="ARBA00004571"/>
    </source>
</evidence>
<keyword evidence="9 11" id="KW-0472">Membrane</keyword>
<keyword evidence="8 12" id="KW-0798">TonB box</keyword>
<comment type="subcellular location">
    <subcellularLocation>
        <location evidence="1 11">Cell outer membrane</location>
        <topology evidence="1 11">Multi-pass membrane protein</topology>
    </subcellularLocation>
</comment>
<evidence type="ECO:0000313" key="17">
    <source>
        <dbReference type="Proteomes" id="UP001257909"/>
    </source>
</evidence>
<organism evidence="16 17">
    <name type="scientific">Rheinheimera soli</name>
    <dbReference type="NCBI Taxonomy" id="443616"/>
    <lineage>
        <taxon>Bacteria</taxon>
        <taxon>Pseudomonadati</taxon>
        <taxon>Pseudomonadota</taxon>
        <taxon>Gammaproteobacteria</taxon>
        <taxon>Chromatiales</taxon>
        <taxon>Chromatiaceae</taxon>
        <taxon>Rheinheimera</taxon>
    </lineage>
</organism>
<dbReference type="RefSeq" id="WP_310275384.1">
    <property type="nucleotide sequence ID" value="NZ_JAVDWR010000002.1"/>
</dbReference>
<keyword evidence="13" id="KW-0732">Signal</keyword>
<dbReference type="InterPro" id="IPR000531">
    <property type="entry name" value="Beta-barrel_TonB"/>
</dbReference>
<evidence type="ECO:0000256" key="8">
    <source>
        <dbReference type="ARBA" id="ARBA00023077"/>
    </source>
</evidence>
<evidence type="ECO:0000256" key="6">
    <source>
        <dbReference type="ARBA" id="ARBA00023004"/>
    </source>
</evidence>
<sequence>MQFKPSLLSLTIASVLAAPTLAVKAEALAVEEQQIEVINVTATRRSGTVQDAPLNITALDNDVIAQQNISELADIARWVPGLTITDQGGREASPIIVRGLNTNSSGPGSDGGTVSTYIGELPAAVDLKLVDVERVEVLIGPQGTLYGAGTLGGAIRYILNKPETDVASASVFGDLSSTNESDSLGKQGGFIVNFPLINDTLALRASLNYLNDPGYIDYNYMVREPGVSLTDPDWSNSAEVAANTYRKADANGEQTTTGRIALRWTPNDWLDSTLNYYFQNEKIEGRGITHYDALGEANPLKPLIGKYESAYRYEEPNDIDNSLLSLEVTADLGFAELVSATGLAKTEEHGQRDQTDLLIRLNYGYEEFPAFSAFTREDQEKEVFTQELRLVSTGDSDWNWIVGAFYNQSDFEGYSREFTPGFDQYALTEWETGGNPRPDALEYISVDDTTVTEKAIFGELGYQMTEQLAFTIGARFYDYDVKSRSAIDLPLYNSVFDGAPSDAITLDFKDANAEDSGNLLKFNTNYKFTPDVMGYFTVSEGFRIGGSNGVAPCPVPLPEDRQIVCALPDERIFTPDMTTNYELGFKTTWFKNKLHFNAAVFNVDWEDAQVSGATVNGQQPIITNAASANAKGVEISARAILPNGISTYATYAYTRAELTSDAPFLFAVVDDQGTDIQNFYDGKDGDRLPGSPENQFSLGLNYETEVLNGKQLDLTYGLTYQSDVISKVGLRADGETLPGYALSNIAAKLADDRWSVTFYVDNLFDKYAFTSVRRDKGDTGLATFPDRNVNDPALQRNYGHFILTPMTVGMKFNYQFEI</sequence>
<evidence type="ECO:0000256" key="9">
    <source>
        <dbReference type="ARBA" id="ARBA00023136"/>
    </source>
</evidence>
<dbReference type="InterPro" id="IPR012910">
    <property type="entry name" value="Plug_dom"/>
</dbReference>
<evidence type="ECO:0000256" key="3">
    <source>
        <dbReference type="ARBA" id="ARBA00022452"/>
    </source>
</evidence>
<evidence type="ECO:0000313" key="16">
    <source>
        <dbReference type="EMBL" id="MDR7120173.1"/>
    </source>
</evidence>
<keyword evidence="3 11" id="KW-1134">Transmembrane beta strand</keyword>
<keyword evidence="2 11" id="KW-0813">Transport</keyword>
<reference evidence="16 17" key="1">
    <citation type="submission" date="2023-07" db="EMBL/GenBank/DDBJ databases">
        <title>Sorghum-associated microbial communities from plants grown in Nebraska, USA.</title>
        <authorList>
            <person name="Schachtman D."/>
        </authorList>
    </citation>
    <scope>NUCLEOTIDE SEQUENCE [LARGE SCALE GENOMIC DNA]</scope>
    <source>
        <strain evidence="16 17">4138</strain>
    </source>
</reference>
<name>A0ABU1VXQ7_9GAMM</name>
<feature type="signal peptide" evidence="13">
    <location>
        <begin position="1"/>
        <end position="17"/>
    </location>
</feature>
<comment type="caution">
    <text evidence="16">The sequence shown here is derived from an EMBL/GenBank/DDBJ whole genome shotgun (WGS) entry which is preliminary data.</text>
</comment>
<feature type="domain" description="TonB-dependent receptor plug" evidence="15">
    <location>
        <begin position="49"/>
        <end position="154"/>
    </location>
</feature>
<dbReference type="PANTHER" id="PTHR32552:SF81">
    <property type="entry name" value="TONB-DEPENDENT OUTER MEMBRANE RECEPTOR"/>
    <property type="match status" value="1"/>
</dbReference>
<evidence type="ECO:0000256" key="12">
    <source>
        <dbReference type="RuleBase" id="RU003357"/>
    </source>
</evidence>
<protein>
    <submittedName>
        <fullName evidence="16">Outer membrane receptor protein involved in Fe transport</fullName>
    </submittedName>
</protein>
<dbReference type="Proteomes" id="UP001257909">
    <property type="component" value="Unassembled WGS sequence"/>
</dbReference>
<dbReference type="Pfam" id="PF07715">
    <property type="entry name" value="Plug"/>
    <property type="match status" value="1"/>
</dbReference>
<keyword evidence="17" id="KW-1185">Reference proteome</keyword>
<dbReference type="InterPro" id="IPR039426">
    <property type="entry name" value="TonB-dep_rcpt-like"/>
</dbReference>
<evidence type="ECO:0000259" key="15">
    <source>
        <dbReference type="Pfam" id="PF07715"/>
    </source>
</evidence>
<dbReference type="CDD" id="cd01347">
    <property type="entry name" value="ligand_gated_channel"/>
    <property type="match status" value="1"/>
</dbReference>
<feature type="chain" id="PRO_5046628695" evidence="13">
    <location>
        <begin position="18"/>
        <end position="818"/>
    </location>
</feature>
<keyword evidence="6" id="KW-0408">Iron</keyword>
<dbReference type="PROSITE" id="PS52016">
    <property type="entry name" value="TONB_DEPENDENT_REC_3"/>
    <property type="match status" value="1"/>
</dbReference>
<dbReference type="InterPro" id="IPR036942">
    <property type="entry name" value="Beta-barrel_TonB_sf"/>
</dbReference>